<organism evidence="2 3">
    <name type="scientific">Paragonimus westermani</name>
    <dbReference type="NCBI Taxonomy" id="34504"/>
    <lineage>
        <taxon>Eukaryota</taxon>
        <taxon>Metazoa</taxon>
        <taxon>Spiralia</taxon>
        <taxon>Lophotrochozoa</taxon>
        <taxon>Platyhelminthes</taxon>
        <taxon>Trematoda</taxon>
        <taxon>Digenea</taxon>
        <taxon>Plagiorchiida</taxon>
        <taxon>Troglotremata</taxon>
        <taxon>Troglotrematidae</taxon>
        <taxon>Paragonimus</taxon>
    </lineage>
</organism>
<dbReference type="Proteomes" id="UP000324629">
    <property type="component" value="Unassembled WGS sequence"/>
</dbReference>
<sequence length="628" mass="71292">MTTNESKALKTLRKNDQIVILPTDKGNAIAILNRQDYKDKVNDLLKDSTTYEHVTGEPTKSLRARITKTVTALKKKKSLTEEQAKHLRPIEGPVPRLYGLPKVHKEPCLPHDNHDANSSADFLRQIKGLELEEDDALVSFDVTSLFTNIPKELAIESMKHLISKDDSLRNRTNLSPKELIQLVELCMETYLQFDGRVYLQKRGTPMGSPISGLLADAVMKHFESEAFQTFKPKVWLRYVDDTFVVLPQTQLDQFHSCLNNVIDGITFTREKEENSRLAFLDVLIIRRPDGKLETTVYRKPTTTGVILRFDSNHPACQLKSCVRTLFRRADTHCSSPELRRQERKHLFKLFASNGYPNSFIKASIRGPTRIERAKPRTRMTVPYIHGTSEAVQRMLQPLGIQISHKPNSTLRSALMNAKDHVEPHEQSGVVYAIPCLGCDQQYVGETGKQLRTRVHEHKLAMRRADPRSQLWHHCADTGHEVNIDHAKVVARAKMKGERLVLEALYSRNSFNRHVDIDSHYVSIVDGETKSERRQTDRRTRRHLLTAFTATPVDSNIFGSVRWKLSDSPYIIQDNDLVIASDALLHIEPGVKVYIGPGLTIKVKGTLRARGLPGLQYIRAVNFACLVSG</sequence>
<evidence type="ECO:0000313" key="3">
    <source>
        <dbReference type="Proteomes" id="UP000324629"/>
    </source>
</evidence>
<dbReference type="CDD" id="cd00304">
    <property type="entry name" value="RT_like"/>
    <property type="match status" value="1"/>
</dbReference>
<feature type="domain" description="Reverse transcriptase" evidence="1">
    <location>
        <begin position="2"/>
        <end position="307"/>
    </location>
</feature>
<dbReference type="PANTHER" id="PTHR21301:SF11">
    <property type="entry name" value="GIY-YIG DOMAIN-CONTAINING PROTEIN"/>
    <property type="match status" value="1"/>
</dbReference>
<dbReference type="AlphaFoldDB" id="A0A5J4NUA0"/>
<protein>
    <recommendedName>
        <fullName evidence="1">Reverse transcriptase domain-containing protein</fullName>
    </recommendedName>
</protein>
<accession>A0A5J4NUA0</accession>
<dbReference type="PROSITE" id="PS50878">
    <property type="entry name" value="RT_POL"/>
    <property type="match status" value="1"/>
</dbReference>
<reference evidence="2 3" key="1">
    <citation type="journal article" date="2019" name="Gigascience">
        <title>Whole-genome sequence of the oriental lung fluke Paragonimus westermani.</title>
        <authorList>
            <person name="Oey H."/>
            <person name="Zakrzewski M."/>
            <person name="Narain K."/>
            <person name="Devi K.R."/>
            <person name="Agatsuma T."/>
            <person name="Nawaratna S."/>
            <person name="Gobert G.N."/>
            <person name="Jones M.K."/>
            <person name="Ragan M.A."/>
            <person name="McManus D.P."/>
            <person name="Krause L."/>
        </authorList>
    </citation>
    <scope>NUCLEOTIDE SEQUENCE [LARGE SCALE GENOMIC DNA]</scope>
    <source>
        <strain evidence="2 3">IND2009</strain>
    </source>
</reference>
<keyword evidence="3" id="KW-1185">Reference proteome</keyword>
<proteinExistence type="predicted"/>
<name>A0A5J4NUA0_9TREM</name>
<evidence type="ECO:0000313" key="2">
    <source>
        <dbReference type="EMBL" id="KAA3679044.1"/>
    </source>
</evidence>
<dbReference type="EMBL" id="QNGE01000868">
    <property type="protein sequence ID" value="KAA3679044.1"/>
    <property type="molecule type" value="Genomic_DNA"/>
</dbReference>
<dbReference type="PANTHER" id="PTHR21301">
    <property type="entry name" value="REVERSE TRANSCRIPTASE"/>
    <property type="match status" value="1"/>
</dbReference>
<gene>
    <name evidence="2" type="ORF">DEA37_0004506</name>
</gene>
<evidence type="ECO:0000259" key="1">
    <source>
        <dbReference type="PROSITE" id="PS50878"/>
    </source>
</evidence>
<dbReference type="Pfam" id="PF26215">
    <property type="entry name" value="HTH_animal"/>
    <property type="match status" value="1"/>
</dbReference>
<dbReference type="SUPFAM" id="SSF56672">
    <property type="entry name" value="DNA/RNA polymerases"/>
    <property type="match status" value="1"/>
</dbReference>
<dbReference type="InterPro" id="IPR058912">
    <property type="entry name" value="HTH_animal"/>
</dbReference>
<comment type="caution">
    <text evidence="2">The sequence shown here is derived from an EMBL/GenBank/DDBJ whole genome shotgun (WGS) entry which is preliminary data.</text>
</comment>
<dbReference type="InterPro" id="IPR043502">
    <property type="entry name" value="DNA/RNA_pol_sf"/>
</dbReference>
<dbReference type="Pfam" id="PF00078">
    <property type="entry name" value="RVT_1"/>
    <property type="match status" value="1"/>
</dbReference>
<dbReference type="InterPro" id="IPR000477">
    <property type="entry name" value="RT_dom"/>
</dbReference>